<accession>A0A1M6XWD0</accession>
<dbReference type="InterPro" id="IPR050272">
    <property type="entry name" value="Isochorismatase-like_hydrls"/>
</dbReference>
<proteinExistence type="predicted"/>
<protein>
    <submittedName>
        <fullName evidence="3">Nicotinamidase-related amidase</fullName>
    </submittedName>
</protein>
<dbReference type="AlphaFoldDB" id="A0A1M6XWD0"/>
<evidence type="ECO:0000259" key="2">
    <source>
        <dbReference type="Pfam" id="PF00857"/>
    </source>
</evidence>
<reference evidence="3 4" key="1">
    <citation type="submission" date="2016-10" db="EMBL/GenBank/DDBJ databases">
        <authorList>
            <person name="de Groot N.N."/>
        </authorList>
    </citation>
    <scope>NUCLEOTIDE SEQUENCE [LARGE SCALE GENOMIC DNA]</scope>
    <source>
        <strain evidence="3 4">GAS522</strain>
    </source>
</reference>
<dbReference type="InterPro" id="IPR000868">
    <property type="entry name" value="Isochorismatase-like_dom"/>
</dbReference>
<evidence type="ECO:0000256" key="1">
    <source>
        <dbReference type="ARBA" id="ARBA00022801"/>
    </source>
</evidence>
<dbReference type="SUPFAM" id="SSF52499">
    <property type="entry name" value="Isochorismatase-like hydrolases"/>
    <property type="match status" value="1"/>
</dbReference>
<dbReference type="PANTHER" id="PTHR43540">
    <property type="entry name" value="PEROXYUREIDOACRYLATE/UREIDOACRYLATE AMIDOHYDROLASE-RELATED"/>
    <property type="match status" value="1"/>
</dbReference>
<keyword evidence="1" id="KW-0378">Hydrolase</keyword>
<dbReference type="RefSeq" id="WP_074820065.1">
    <property type="nucleotide sequence ID" value="NZ_FNTI01000001.1"/>
</dbReference>
<dbReference type="OrthoDB" id="9807387at2"/>
<dbReference type="EMBL" id="FNTI01000001">
    <property type="protein sequence ID" value="SED03453.1"/>
    <property type="molecule type" value="Genomic_DNA"/>
</dbReference>
<evidence type="ECO:0000313" key="3">
    <source>
        <dbReference type="EMBL" id="SED03453.1"/>
    </source>
</evidence>
<dbReference type="Proteomes" id="UP000183208">
    <property type="component" value="Unassembled WGS sequence"/>
</dbReference>
<dbReference type="PANTHER" id="PTHR43540:SF7">
    <property type="entry name" value="ISOCHORISMATASE FAMILY PROTEIN YECD"/>
    <property type="match status" value="1"/>
</dbReference>
<dbReference type="Gene3D" id="3.40.50.850">
    <property type="entry name" value="Isochorismatase-like"/>
    <property type="match status" value="1"/>
</dbReference>
<name>A0A1M6XWD0_9BRAD</name>
<evidence type="ECO:0000313" key="4">
    <source>
        <dbReference type="Proteomes" id="UP000183208"/>
    </source>
</evidence>
<dbReference type="CDD" id="cd00431">
    <property type="entry name" value="cysteine_hydrolases"/>
    <property type="match status" value="1"/>
</dbReference>
<dbReference type="InterPro" id="IPR036380">
    <property type="entry name" value="Isochorismatase-like_sf"/>
</dbReference>
<gene>
    <name evidence="3" type="ORF">SAMN05444171_2920</name>
</gene>
<sequence>MPLTTLDPQTAIIVIDLQKGIVALPAVHPTADVISRSRTLANAFRARDLPVVLVNVAGGAPGRTEQPRHAGPFADGWTDLVPELDRQPGDITVTKRTWGAFSSTDLERQLKARGVTQVVITGVATGTGVEATARQAYEAGFNVTLAIDAMTDMRAEAHDYSIAKVFPRLGETGTTQQIIDLLDKRRA</sequence>
<feature type="domain" description="Isochorismatase-like" evidence="2">
    <location>
        <begin position="10"/>
        <end position="177"/>
    </location>
</feature>
<dbReference type="GO" id="GO:0016787">
    <property type="term" value="F:hydrolase activity"/>
    <property type="evidence" value="ECO:0007669"/>
    <property type="project" value="UniProtKB-KW"/>
</dbReference>
<organism evidence="3 4">
    <name type="scientific">Bradyrhizobium lablabi</name>
    <dbReference type="NCBI Taxonomy" id="722472"/>
    <lineage>
        <taxon>Bacteria</taxon>
        <taxon>Pseudomonadati</taxon>
        <taxon>Pseudomonadota</taxon>
        <taxon>Alphaproteobacteria</taxon>
        <taxon>Hyphomicrobiales</taxon>
        <taxon>Nitrobacteraceae</taxon>
        <taxon>Bradyrhizobium</taxon>
    </lineage>
</organism>
<dbReference type="Pfam" id="PF00857">
    <property type="entry name" value="Isochorismatase"/>
    <property type="match status" value="1"/>
</dbReference>